<sequence>MDNDWTHIALTFTLTTPAASPTAVVARMCPSASPSSSCPSSSSTCSAASVSVARSLCAWLCCSRCCDDDNSASNARRGDGRARRPTNKANYEMANAWEKGRASSTRDGMANFKEENNVASGAIFPETQQRRKHSPGVSSLTRHSGAGRKVSPTILIDPPPPAAANAETGGEKSSPVRNSTPSTASTGGVNRSSDGKRNLGAMEALHKFAQDLCSAGVTTTTTRRAKFHKHLLDDGQRKWHSLDSATERAERSSRSLPVSGRPSSQLSVQQQQHLLPRDMSPDQPTGRISPIPEDAGGGGGGGPPQSQSGFNEILSECGGGRYSDQ</sequence>
<evidence type="ECO:0000313" key="3">
    <source>
        <dbReference type="WBParaSite" id="Gr19_v10_g4274.t1"/>
    </source>
</evidence>
<organism evidence="2 3">
    <name type="scientific">Globodera rostochiensis</name>
    <name type="common">Golden nematode worm</name>
    <name type="synonym">Heterodera rostochiensis</name>
    <dbReference type="NCBI Taxonomy" id="31243"/>
    <lineage>
        <taxon>Eukaryota</taxon>
        <taxon>Metazoa</taxon>
        <taxon>Ecdysozoa</taxon>
        <taxon>Nematoda</taxon>
        <taxon>Chromadorea</taxon>
        <taxon>Rhabditida</taxon>
        <taxon>Tylenchina</taxon>
        <taxon>Tylenchomorpha</taxon>
        <taxon>Tylenchoidea</taxon>
        <taxon>Heteroderidae</taxon>
        <taxon>Heteroderinae</taxon>
        <taxon>Globodera</taxon>
    </lineage>
</organism>
<dbReference type="WBParaSite" id="Gr19_v10_g4274.t1">
    <property type="protein sequence ID" value="Gr19_v10_g4274.t1"/>
    <property type="gene ID" value="Gr19_v10_g4274"/>
</dbReference>
<proteinExistence type="predicted"/>
<name>A0A914HSM4_GLORO</name>
<feature type="region of interest" description="Disordered" evidence="1">
    <location>
        <begin position="120"/>
        <end position="196"/>
    </location>
</feature>
<protein>
    <submittedName>
        <fullName evidence="3">Uncharacterized protein</fullName>
    </submittedName>
</protein>
<feature type="compositionally biased region" description="Low complexity" evidence="1">
    <location>
        <begin position="263"/>
        <end position="274"/>
    </location>
</feature>
<keyword evidence="2" id="KW-1185">Reference proteome</keyword>
<feature type="region of interest" description="Disordered" evidence="1">
    <location>
        <begin position="71"/>
        <end position="105"/>
    </location>
</feature>
<dbReference type="AlphaFoldDB" id="A0A914HSM4"/>
<feature type="compositionally biased region" description="Basic and acidic residues" evidence="1">
    <location>
        <begin position="242"/>
        <end position="253"/>
    </location>
</feature>
<accession>A0A914HSM4</accession>
<evidence type="ECO:0000313" key="2">
    <source>
        <dbReference type="Proteomes" id="UP000887572"/>
    </source>
</evidence>
<feature type="region of interest" description="Disordered" evidence="1">
    <location>
        <begin position="242"/>
        <end position="325"/>
    </location>
</feature>
<reference evidence="3" key="1">
    <citation type="submission" date="2022-11" db="UniProtKB">
        <authorList>
            <consortium name="WormBaseParasite"/>
        </authorList>
    </citation>
    <scope>IDENTIFICATION</scope>
</reference>
<dbReference type="Proteomes" id="UP000887572">
    <property type="component" value="Unplaced"/>
</dbReference>
<evidence type="ECO:0000256" key="1">
    <source>
        <dbReference type="SAM" id="MobiDB-lite"/>
    </source>
</evidence>
<feature type="compositionally biased region" description="Polar residues" evidence="1">
    <location>
        <begin position="175"/>
        <end position="192"/>
    </location>
</feature>